<sequence length="306" mass="33593">MKLSCIDIGTNSIRLMIADFDGSKFSNVHKELEMTRIGYGVNETKLLDVNRMKLSAEVVETYYKKSIIAGAEHVFMMATSAVRDAVNADVFIEMVMAKTGQLIDVISGELEAEVGFLGVLLGNDRPEDKLLIIDIGGGSTELIVGDLDGIQFSKSINIGAVRLTGAYVYNDPVKPEEVVVMKSVITEHIEAVVSEISAFKIDSAIGIGGTATTIATMVHSVEHYSRESVHQLKVDQEELAQITTQLLELNVEDKKKIIGLEAKRADIILAGSLILEELLLKLKIQAYSVSDYDNLEGYTAYQYKRL</sequence>
<dbReference type="Gene3D" id="3.30.420.40">
    <property type="match status" value="1"/>
</dbReference>
<keyword evidence="4" id="KW-1185">Reference proteome</keyword>
<dbReference type="InterPro" id="IPR003695">
    <property type="entry name" value="Ppx_GppA_N"/>
</dbReference>
<organism evidence="3 4">
    <name type="scientific">Fusibacter bizertensis</name>
    <dbReference type="NCBI Taxonomy" id="1488331"/>
    <lineage>
        <taxon>Bacteria</taxon>
        <taxon>Bacillati</taxon>
        <taxon>Bacillota</taxon>
        <taxon>Clostridia</taxon>
        <taxon>Eubacteriales</taxon>
        <taxon>Eubacteriales Family XII. Incertae Sedis</taxon>
        <taxon>Fusibacter</taxon>
    </lineage>
</organism>
<dbReference type="Gene3D" id="3.30.420.150">
    <property type="entry name" value="Exopolyphosphatase. Domain 2"/>
    <property type="match status" value="1"/>
</dbReference>
<evidence type="ECO:0000313" key="4">
    <source>
        <dbReference type="Proteomes" id="UP001158045"/>
    </source>
</evidence>
<dbReference type="SUPFAM" id="SSF53067">
    <property type="entry name" value="Actin-like ATPase domain"/>
    <property type="match status" value="2"/>
</dbReference>
<comment type="caution">
    <text evidence="3">The sequence shown here is derived from an EMBL/GenBank/DDBJ whole genome shotgun (WGS) entry which is preliminary data.</text>
</comment>
<dbReference type="RefSeq" id="WP_281095541.1">
    <property type="nucleotide sequence ID" value="NZ_JARYZI010000014.1"/>
</dbReference>
<proteinExistence type="inferred from homology"/>
<name>A0ABT6NH27_9FIRM</name>
<feature type="domain" description="Ppx/GppA phosphatase N-terminal" evidence="2">
    <location>
        <begin position="17"/>
        <end position="297"/>
    </location>
</feature>
<dbReference type="EMBL" id="JARYZI010000014">
    <property type="protein sequence ID" value="MDH8679645.1"/>
    <property type="molecule type" value="Genomic_DNA"/>
</dbReference>
<dbReference type="Proteomes" id="UP001158045">
    <property type="component" value="Unassembled WGS sequence"/>
</dbReference>
<evidence type="ECO:0000259" key="2">
    <source>
        <dbReference type="Pfam" id="PF02541"/>
    </source>
</evidence>
<comment type="similarity">
    <text evidence="1">Belongs to the GppA/Ppx family.</text>
</comment>
<gene>
    <name evidence="3" type="ORF">QE109_15905</name>
</gene>
<dbReference type="Pfam" id="PF02541">
    <property type="entry name" value="Ppx-GppA"/>
    <property type="match status" value="1"/>
</dbReference>
<protein>
    <submittedName>
        <fullName evidence="3">Ppx/GppA family phosphatase</fullName>
    </submittedName>
</protein>
<dbReference type="InterPro" id="IPR050273">
    <property type="entry name" value="GppA/Ppx_hydrolase"/>
</dbReference>
<dbReference type="PANTHER" id="PTHR30005:SF0">
    <property type="entry name" value="RETROGRADE REGULATION PROTEIN 2"/>
    <property type="match status" value="1"/>
</dbReference>
<accession>A0ABT6NH27</accession>
<dbReference type="InterPro" id="IPR043129">
    <property type="entry name" value="ATPase_NBD"/>
</dbReference>
<reference evidence="3 4" key="1">
    <citation type="submission" date="2023-04" db="EMBL/GenBank/DDBJ databases">
        <title>Fusibacter bizertensis strain WBS, isolated from littoral bottom sediments of the Arctic seas - biochemical and genomic analysis.</title>
        <authorList>
            <person name="Brioukhanov A.L."/>
        </authorList>
    </citation>
    <scope>NUCLEOTIDE SEQUENCE [LARGE SCALE GENOMIC DNA]</scope>
    <source>
        <strain evidence="3 4">WBS</strain>
    </source>
</reference>
<dbReference type="PANTHER" id="PTHR30005">
    <property type="entry name" value="EXOPOLYPHOSPHATASE"/>
    <property type="match status" value="1"/>
</dbReference>
<dbReference type="CDD" id="cd24054">
    <property type="entry name" value="ASKHA_NBD_AaPPX-GppA_MtPPX2-like"/>
    <property type="match status" value="1"/>
</dbReference>
<evidence type="ECO:0000313" key="3">
    <source>
        <dbReference type="EMBL" id="MDH8679645.1"/>
    </source>
</evidence>
<evidence type="ECO:0000256" key="1">
    <source>
        <dbReference type="ARBA" id="ARBA00007125"/>
    </source>
</evidence>